<feature type="domain" description="EAL" evidence="1">
    <location>
        <begin position="98"/>
        <end position="347"/>
    </location>
</feature>
<dbReference type="SUPFAM" id="SSF141868">
    <property type="entry name" value="EAL domain-like"/>
    <property type="match status" value="1"/>
</dbReference>
<dbReference type="InterPro" id="IPR013989">
    <property type="entry name" value="Dev_and_cell_death_domain"/>
</dbReference>
<evidence type="ECO:0000313" key="4">
    <source>
        <dbReference type="Proteomes" id="UP001597318"/>
    </source>
</evidence>
<dbReference type="EMBL" id="JBHUIK010000001">
    <property type="protein sequence ID" value="MFD2213156.1"/>
    <property type="molecule type" value="Genomic_DNA"/>
</dbReference>
<proteinExistence type="predicted"/>
<feature type="domain" description="DCD" evidence="2">
    <location>
        <begin position="297"/>
        <end position="352"/>
    </location>
</feature>
<protein>
    <submittedName>
        <fullName evidence="3">EAL domain-containing protein</fullName>
    </submittedName>
</protein>
<evidence type="ECO:0000313" key="3">
    <source>
        <dbReference type="EMBL" id="MFD2213156.1"/>
    </source>
</evidence>
<dbReference type="PANTHER" id="PTHR33121:SF15">
    <property type="entry name" value="BLUE LIGHT- AND TEMPERATURE-REGULATED ANTIREPRESSOR BLUF"/>
    <property type="match status" value="1"/>
</dbReference>
<accession>A0ABW5BWG6</accession>
<dbReference type="Pfam" id="PF00563">
    <property type="entry name" value="EAL"/>
    <property type="match status" value="1"/>
</dbReference>
<dbReference type="Proteomes" id="UP001597318">
    <property type="component" value="Unassembled WGS sequence"/>
</dbReference>
<dbReference type="PROSITE" id="PS50883">
    <property type="entry name" value="EAL"/>
    <property type="match status" value="1"/>
</dbReference>
<gene>
    <name evidence="3" type="ORF">ACFSKK_05435</name>
</gene>
<comment type="caution">
    <text evidence="3">The sequence shown here is derived from an EMBL/GenBank/DDBJ whole genome shotgun (WGS) entry which is preliminary data.</text>
</comment>
<evidence type="ECO:0000259" key="2">
    <source>
        <dbReference type="PROSITE" id="PS51222"/>
    </source>
</evidence>
<evidence type="ECO:0000259" key="1">
    <source>
        <dbReference type="PROSITE" id="PS50883"/>
    </source>
</evidence>
<dbReference type="PANTHER" id="PTHR33121">
    <property type="entry name" value="CYCLIC DI-GMP PHOSPHODIESTERASE PDEF"/>
    <property type="match status" value="1"/>
</dbReference>
<name>A0ABW5BWG6_9BACI</name>
<organism evidence="3 4">
    <name type="scientific">Metabacillus endolithicus</name>
    <dbReference type="NCBI Taxonomy" id="1535204"/>
    <lineage>
        <taxon>Bacteria</taxon>
        <taxon>Bacillati</taxon>
        <taxon>Bacillota</taxon>
        <taxon>Bacilli</taxon>
        <taxon>Bacillales</taxon>
        <taxon>Bacillaceae</taxon>
        <taxon>Metabacillus</taxon>
    </lineage>
</organism>
<reference evidence="4" key="1">
    <citation type="journal article" date="2019" name="Int. J. Syst. Evol. Microbiol.">
        <title>The Global Catalogue of Microorganisms (GCM) 10K type strain sequencing project: providing services to taxonomists for standard genome sequencing and annotation.</title>
        <authorList>
            <consortium name="The Broad Institute Genomics Platform"/>
            <consortium name="The Broad Institute Genome Sequencing Center for Infectious Disease"/>
            <person name="Wu L."/>
            <person name="Ma J."/>
        </authorList>
    </citation>
    <scope>NUCLEOTIDE SEQUENCE [LARGE SCALE GENOMIC DNA]</scope>
    <source>
        <strain evidence="4">CGMCC 1.15474</strain>
    </source>
</reference>
<dbReference type="SMART" id="SM00052">
    <property type="entry name" value="EAL"/>
    <property type="match status" value="1"/>
</dbReference>
<dbReference type="InterPro" id="IPR001633">
    <property type="entry name" value="EAL_dom"/>
</dbReference>
<dbReference type="PROSITE" id="PS51222">
    <property type="entry name" value="DCD"/>
    <property type="match status" value="1"/>
</dbReference>
<dbReference type="CDD" id="cd01948">
    <property type="entry name" value="EAL"/>
    <property type="match status" value="1"/>
</dbReference>
<dbReference type="Gene3D" id="3.20.20.450">
    <property type="entry name" value="EAL domain"/>
    <property type="match status" value="1"/>
</dbReference>
<dbReference type="InterPro" id="IPR050706">
    <property type="entry name" value="Cyclic-di-GMP_PDE-like"/>
</dbReference>
<keyword evidence="4" id="KW-1185">Reference proteome</keyword>
<sequence length="352" mass="40618">MVNYCRSCFQPLKIHNQGFLSIFPSKHDKLTKTLTKLYFKQVNTNHFIKAFESKSALKEFLSFIHYELGNTLEEFKGAIHQEEVPGPFESYSLQTIYEHTFHENTVNIIKNGEFISYLQPIINMDSGDIYGYESLLRVKDHSIFPSQLFEVARKTEMHSILDKKAREIAIESRTNRIPQGIKSFINFLPSTIYNPAHCLKHTFQIVEKYNVDPNDLVFEVVETEKIHDVQHLKSILETYREHGMKVALDDVGAGYSTLDMLSKLRPDYIKIDRMYIQDCHISKDNQTFLLGVMNLAKELGITVLGEGIETKEEFQFLKEIGIDLAQGYFIGKPSPNPSLLLFDKEHRQLAGL</sequence>
<dbReference type="InterPro" id="IPR035919">
    <property type="entry name" value="EAL_sf"/>
</dbReference>